<dbReference type="PROSITE" id="PS51257">
    <property type="entry name" value="PROKAR_LIPOPROTEIN"/>
    <property type="match status" value="1"/>
</dbReference>
<dbReference type="EMBL" id="JADIMQ010000128">
    <property type="protein sequence ID" value="MBO8449394.1"/>
    <property type="molecule type" value="Genomic_DNA"/>
</dbReference>
<reference evidence="3" key="2">
    <citation type="journal article" date="2021" name="PeerJ">
        <title>Extensive microbial diversity within the chicken gut microbiome revealed by metagenomics and culture.</title>
        <authorList>
            <person name="Gilroy R."/>
            <person name="Ravi A."/>
            <person name="Getino M."/>
            <person name="Pursley I."/>
            <person name="Horton D.L."/>
            <person name="Alikhan N.F."/>
            <person name="Baker D."/>
            <person name="Gharbi K."/>
            <person name="Hall N."/>
            <person name="Watson M."/>
            <person name="Adriaenssens E.M."/>
            <person name="Foster-Nyarko E."/>
            <person name="Jarju S."/>
            <person name="Secka A."/>
            <person name="Antonio M."/>
            <person name="Oren A."/>
            <person name="Chaudhuri R.R."/>
            <person name="La Ragione R."/>
            <person name="Hildebrand F."/>
            <person name="Pallen M.J."/>
        </authorList>
    </citation>
    <scope>NUCLEOTIDE SEQUENCE</scope>
    <source>
        <strain evidence="3">20514</strain>
    </source>
</reference>
<reference evidence="3" key="1">
    <citation type="submission" date="2020-10" db="EMBL/GenBank/DDBJ databases">
        <authorList>
            <person name="Gilroy R."/>
        </authorList>
    </citation>
    <scope>NUCLEOTIDE SEQUENCE</scope>
    <source>
        <strain evidence="3">20514</strain>
    </source>
</reference>
<keyword evidence="1" id="KW-0732">Signal</keyword>
<dbReference type="AlphaFoldDB" id="A0A9D9EQH1"/>
<dbReference type="Pfam" id="PF02368">
    <property type="entry name" value="Big_2"/>
    <property type="match status" value="3"/>
</dbReference>
<gene>
    <name evidence="3" type="ORF">IAC29_09005</name>
</gene>
<accession>A0A9D9EQH1</accession>
<proteinExistence type="predicted"/>
<feature type="signal peptide" evidence="1">
    <location>
        <begin position="1"/>
        <end position="23"/>
    </location>
</feature>
<sequence length="509" mass="54020">MKTTKLLLLFAAAGLMAAACEQAETEDQTVAVESISLDEAISEGITLTEGETYEIADFVTVLPENATDKTVTYSSSDTEKAAVSEEGVITAVAEGTADITVTAGDKTATFTVTVKPKPAGTVPVESITLDESIAEGATLETGKTLDISNLITVLPENATDKSVKYSSSAEEYATVSDAGVITAVAAGEATITVTSASDAKVSASFKLTVTAAEPAGNITGITVSEEGKALTYTSEVRGTTDLAQFITTTPAEHTDGLTYSSSDEKVATVSEDGKLTIVAAGTATITVAAESNSEVNATISVTVNQYVGDYPRFEGDENDEQASLPLSEENWYWTMTFSDELLTPDVEKLVNGRNNSLTAMLDGRTVATRGGTDDAALTNGTAFCVKNRGTAADHEAYFTIDMGRPQLVNYFRISNISTHKDDVRTRFYKFNKIEGSNDGNSFTSIVTELNFKDVQAVIENRNSGNITIPESNYRYLKFTFKGTECFGPDGQAGATAQIEEFYLGYEAAE</sequence>
<dbReference type="Pfam" id="PF00754">
    <property type="entry name" value="F5_F8_type_C"/>
    <property type="match status" value="1"/>
</dbReference>
<evidence type="ECO:0000313" key="3">
    <source>
        <dbReference type="EMBL" id="MBO8449394.1"/>
    </source>
</evidence>
<dbReference type="SUPFAM" id="SSF49785">
    <property type="entry name" value="Galactose-binding domain-like"/>
    <property type="match status" value="1"/>
</dbReference>
<comment type="caution">
    <text evidence="3">The sequence shown here is derived from an EMBL/GenBank/DDBJ whole genome shotgun (WGS) entry which is preliminary data.</text>
</comment>
<evidence type="ECO:0000259" key="2">
    <source>
        <dbReference type="SMART" id="SM00635"/>
    </source>
</evidence>
<dbReference type="InterPro" id="IPR008964">
    <property type="entry name" value="Invasin/intimin_cell_adhesion"/>
</dbReference>
<dbReference type="InterPro" id="IPR000421">
    <property type="entry name" value="FA58C"/>
</dbReference>
<name>A0A9D9EQH1_9BACT</name>
<dbReference type="InterPro" id="IPR003343">
    <property type="entry name" value="Big_2"/>
</dbReference>
<feature type="domain" description="BIG2" evidence="2">
    <location>
        <begin position="31"/>
        <end position="113"/>
    </location>
</feature>
<dbReference type="InterPro" id="IPR008979">
    <property type="entry name" value="Galactose-bd-like_sf"/>
</dbReference>
<feature type="chain" id="PRO_5038824025" evidence="1">
    <location>
        <begin position="24"/>
        <end position="509"/>
    </location>
</feature>
<dbReference type="Gene3D" id="2.60.40.1080">
    <property type="match status" value="3"/>
</dbReference>
<organism evidence="3 4">
    <name type="scientific">Candidatus Cryptobacteroides merdigallinarum</name>
    <dbReference type="NCBI Taxonomy" id="2840770"/>
    <lineage>
        <taxon>Bacteria</taxon>
        <taxon>Pseudomonadati</taxon>
        <taxon>Bacteroidota</taxon>
        <taxon>Bacteroidia</taxon>
        <taxon>Bacteroidales</taxon>
        <taxon>Candidatus Cryptobacteroides</taxon>
    </lineage>
</organism>
<evidence type="ECO:0000256" key="1">
    <source>
        <dbReference type="SAM" id="SignalP"/>
    </source>
</evidence>
<protein>
    <submittedName>
        <fullName evidence="3">Ig-like domain-containing protein</fullName>
    </submittedName>
</protein>
<feature type="domain" description="BIG2" evidence="2">
    <location>
        <begin position="224"/>
        <end position="299"/>
    </location>
</feature>
<dbReference type="Gene3D" id="2.60.120.260">
    <property type="entry name" value="Galactose-binding domain-like"/>
    <property type="match status" value="1"/>
</dbReference>
<dbReference type="Proteomes" id="UP000810252">
    <property type="component" value="Unassembled WGS sequence"/>
</dbReference>
<evidence type="ECO:0000313" key="4">
    <source>
        <dbReference type="Proteomes" id="UP000810252"/>
    </source>
</evidence>
<dbReference type="SUPFAM" id="SSF49373">
    <property type="entry name" value="Invasin/intimin cell-adhesion fragments"/>
    <property type="match status" value="3"/>
</dbReference>
<feature type="domain" description="BIG2" evidence="2">
    <location>
        <begin position="123"/>
        <end position="204"/>
    </location>
</feature>
<dbReference type="SMART" id="SM00635">
    <property type="entry name" value="BID_2"/>
    <property type="match status" value="3"/>
</dbReference>